<accession>A0A4V4HSW1</accession>
<dbReference type="AlphaFoldDB" id="A0A4V4HSW1"/>
<reference evidence="1 2" key="2">
    <citation type="submission" date="2019-05" db="EMBL/GenBank/DDBJ databases">
        <title>Glycomyces buryatensis sp. nov.</title>
        <authorList>
            <person name="Nikitina E."/>
        </authorList>
    </citation>
    <scope>NUCLEOTIDE SEQUENCE [LARGE SCALE GENOMIC DNA]</scope>
    <source>
        <strain evidence="1 2">18</strain>
    </source>
</reference>
<keyword evidence="2" id="KW-1185">Reference proteome</keyword>
<reference evidence="2" key="1">
    <citation type="submission" date="2019-04" db="EMBL/GenBank/DDBJ databases">
        <title>Nocardioides xinjiangensis sp. nov.</title>
        <authorList>
            <person name="Liu S."/>
        </authorList>
    </citation>
    <scope>NUCLEOTIDE SEQUENCE [LARGE SCALE GENOMIC DNA]</scope>
    <source>
        <strain evidence="2">18</strain>
    </source>
</reference>
<feature type="non-terminal residue" evidence="1">
    <location>
        <position position="294"/>
    </location>
</feature>
<dbReference type="Pfam" id="PF14559">
    <property type="entry name" value="TPR_19"/>
    <property type="match status" value="1"/>
</dbReference>
<evidence type="ECO:0000313" key="1">
    <source>
        <dbReference type="EMBL" id="THV43236.1"/>
    </source>
</evidence>
<evidence type="ECO:0000313" key="2">
    <source>
        <dbReference type="Proteomes" id="UP000308760"/>
    </source>
</evidence>
<comment type="caution">
    <text evidence="1">The sequence shown here is derived from an EMBL/GenBank/DDBJ whole genome shotgun (WGS) entry which is preliminary data.</text>
</comment>
<organism evidence="1 2">
    <name type="scientific">Glycomyces buryatensis</name>
    <dbReference type="NCBI Taxonomy" id="2570927"/>
    <lineage>
        <taxon>Bacteria</taxon>
        <taxon>Bacillati</taxon>
        <taxon>Actinomycetota</taxon>
        <taxon>Actinomycetes</taxon>
        <taxon>Glycomycetales</taxon>
        <taxon>Glycomycetaceae</taxon>
        <taxon>Glycomyces</taxon>
    </lineage>
</organism>
<gene>
    <name evidence="1" type="ORF">FAB82_01830</name>
</gene>
<dbReference type="SUPFAM" id="SSF48452">
    <property type="entry name" value="TPR-like"/>
    <property type="match status" value="1"/>
</dbReference>
<proteinExistence type="predicted"/>
<dbReference type="RefSeq" id="WP_136532841.1">
    <property type="nucleotide sequence ID" value="NZ_STGY01000005.1"/>
</dbReference>
<dbReference type="Gene3D" id="1.25.40.10">
    <property type="entry name" value="Tetratricopeptide repeat domain"/>
    <property type="match status" value="1"/>
</dbReference>
<dbReference type="EMBL" id="STGY01000005">
    <property type="protein sequence ID" value="THV43236.1"/>
    <property type="molecule type" value="Genomic_DNA"/>
</dbReference>
<dbReference type="Proteomes" id="UP000308760">
    <property type="component" value="Unassembled WGS sequence"/>
</dbReference>
<name>A0A4V4HSW1_9ACTN</name>
<sequence>MIERGHGDEVERQARNGDWNCAQAFARELIEQDRLDAAMELLTPFVDSGWWPAASVAAGYLDEGGRMHDAIALVRPHAEAGKRPAVHRMGSLLAECGRGEAAFELLLPHAQDWYLAKLLVKVSVGLGRDDEVTALLLPQVEAWLELGEWRFHQSLGLVAAVYERQGRLDEALDLLLTKSASSVNYREQLADLLAEHGRLEELREYIAGEGGSYAAWSLVKLLESRGDIEGAIAVLRPLAADDPHHAAIYLAELLERHGRTDEAIAVLVPIIGSLAEPGSVQTFLCLSSRCRCVL</sequence>
<dbReference type="InterPro" id="IPR011990">
    <property type="entry name" value="TPR-like_helical_dom_sf"/>
</dbReference>
<dbReference type="OrthoDB" id="4319448at2"/>
<protein>
    <submittedName>
        <fullName evidence="1">Tetratricopeptide repeat protein</fullName>
    </submittedName>
</protein>